<accession>A0A8K0JM77</accession>
<protein>
    <recommendedName>
        <fullName evidence="5">Ornithine cyclodeaminase</fullName>
    </recommendedName>
</protein>
<comment type="similarity">
    <text evidence="1">Belongs to the ornithine cyclodeaminase/mu-crystallin family.</text>
</comment>
<evidence type="ECO:0000256" key="1">
    <source>
        <dbReference type="ARBA" id="ARBA00008903"/>
    </source>
</evidence>
<proteinExistence type="inferred from homology"/>
<dbReference type="SUPFAM" id="SSF51735">
    <property type="entry name" value="NAD(P)-binding Rossmann-fold domains"/>
    <property type="match status" value="1"/>
</dbReference>
<dbReference type="EMBL" id="JABELV010000048">
    <property type="protein sequence ID" value="KAG7558218.1"/>
    <property type="molecule type" value="Genomic_DNA"/>
</dbReference>
<dbReference type="InterPro" id="IPR023401">
    <property type="entry name" value="ODC_N"/>
</dbReference>
<dbReference type="AlphaFoldDB" id="A0A8K0JM77"/>
<comment type="caution">
    <text evidence="3">The sequence shown here is derived from an EMBL/GenBank/DDBJ whole genome shotgun (WGS) entry which is preliminary data.</text>
</comment>
<gene>
    <name evidence="3" type="ORF">FFLO_02871</name>
</gene>
<dbReference type="OrthoDB" id="41492at2759"/>
<feature type="region of interest" description="Disordered" evidence="2">
    <location>
        <begin position="239"/>
        <end position="259"/>
    </location>
</feature>
<dbReference type="PIRSF" id="PIRSF001439">
    <property type="entry name" value="CryM"/>
    <property type="match status" value="1"/>
</dbReference>
<sequence length="380" mass="40847">MPSSILVLTGKDVAELLESPSTIRSALESQSRAFKAYSSSNRQGFIQAPLRTTLTSNDVTTLVMPARADAKLDLGGIGIKVVSVPNQGNAGLPATTTIFDETTGNLRAVINARALTALRNACGSTLYLQTIFNDPSDRPKHIVFFGSGAQIRAHAALFKTFFPSISSMTIINRRKTDRLDQLGNELRALFTNSKDSKIRAEVEVDIVLGVNGEEGFDQERVLEKADVIVTATPSTESLFPSSAIPSREGSYSGSNDDENIDKKRNKTAIVLIGSYKPHMREIDADLVNRALRSGGKITCDSREACLTEAGELQDVRPDQTVELGEILNTQDGRAESVRPDGGEVNIYKSVGIAVQDVAVANAMIEAAKGLGVGTVIEDYD</sequence>
<organism evidence="3 4">
    <name type="scientific">Filobasidium floriforme</name>
    <dbReference type="NCBI Taxonomy" id="5210"/>
    <lineage>
        <taxon>Eukaryota</taxon>
        <taxon>Fungi</taxon>
        <taxon>Dikarya</taxon>
        <taxon>Basidiomycota</taxon>
        <taxon>Agaricomycotina</taxon>
        <taxon>Tremellomycetes</taxon>
        <taxon>Filobasidiales</taxon>
        <taxon>Filobasidiaceae</taxon>
        <taxon>Filobasidium</taxon>
    </lineage>
</organism>
<dbReference type="Gene3D" id="3.40.50.720">
    <property type="entry name" value="NAD(P)-binding Rossmann-like Domain"/>
    <property type="match status" value="1"/>
</dbReference>
<evidence type="ECO:0008006" key="5">
    <source>
        <dbReference type="Google" id="ProtNLM"/>
    </source>
</evidence>
<dbReference type="GO" id="GO:0005737">
    <property type="term" value="C:cytoplasm"/>
    <property type="evidence" value="ECO:0007669"/>
    <property type="project" value="TreeGrafter"/>
</dbReference>
<dbReference type="InterPro" id="IPR036291">
    <property type="entry name" value="NAD(P)-bd_dom_sf"/>
</dbReference>
<dbReference type="Gene3D" id="3.30.1780.10">
    <property type="entry name" value="ornithine cyclodeaminase, domain 1"/>
    <property type="match status" value="1"/>
</dbReference>
<feature type="compositionally biased region" description="Polar residues" evidence="2">
    <location>
        <begin position="239"/>
        <end position="254"/>
    </location>
</feature>
<dbReference type="Proteomes" id="UP000812966">
    <property type="component" value="Unassembled WGS sequence"/>
</dbReference>
<dbReference type="InterPro" id="IPR003462">
    <property type="entry name" value="ODC_Mu_crystall"/>
</dbReference>
<dbReference type="PANTHER" id="PTHR13812">
    <property type="entry name" value="KETIMINE REDUCTASE MU-CRYSTALLIN"/>
    <property type="match status" value="1"/>
</dbReference>
<reference evidence="3" key="1">
    <citation type="submission" date="2020-04" db="EMBL/GenBank/DDBJ databases">
        <title>Analysis of mating type loci in Filobasidium floriforme.</title>
        <authorList>
            <person name="Nowrousian M."/>
        </authorList>
    </citation>
    <scope>NUCLEOTIDE SEQUENCE</scope>
    <source>
        <strain evidence="3">CBS 6242</strain>
    </source>
</reference>
<evidence type="ECO:0000256" key="2">
    <source>
        <dbReference type="SAM" id="MobiDB-lite"/>
    </source>
</evidence>
<evidence type="ECO:0000313" key="3">
    <source>
        <dbReference type="EMBL" id="KAG7558218.1"/>
    </source>
</evidence>
<dbReference type="Pfam" id="PF02423">
    <property type="entry name" value="OCD_Mu_crystall"/>
    <property type="match status" value="1"/>
</dbReference>
<evidence type="ECO:0000313" key="4">
    <source>
        <dbReference type="Proteomes" id="UP000812966"/>
    </source>
</evidence>
<name>A0A8K0JM77_9TREE</name>
<keyword evidence="4" id="KW-1185">Reference proteome</keyword>
<dbReference type="PANTHER" id="PTHR13812:SF19">
    <property type="entry name" value="KETIMINE REDUCTASE MU-CRYSTALLIN"/>
    <property type="match status" value="1"/>
</dbReference>